<dbReference type="Proteomes" id="UP000619260">
    <property type="component" value="Unassembled WGS sequence"/>
</dbReference>
<dbReference type="PANTHER" id="PTHR34386:SF1">
    <property type="entry name" value="GLUTAREDOXIN-LIKE PROTEIN NRDH"/>
    <property type="match status" value="1"/>
</dbReference>
<feature type="domain" description="Glutaredoxin" evidence="1">
    <location>
        <begin position="4"/>
        <end position="62"/>
    </location>
</feature>
<dbReference type="PRINTS" id="PR00160">
    <property type="entry name" value="GLUTAREDOXIN"/>
</dbReference>
<dbReference type="RefSeq" id="WP_203902664.1">
    <property type="nucleotide sequence ID" value="NZ_BOPF01000025.1"/>
</dbReference>
<accession>A0A8J3YSQ4</accession>
<dbReference type="InterPro" id="IPR014025">
    <property type="entry name" value="Glutaredoxin_subgr"/>
</dbReference>
<dbReference type="GO" id="GO:0009055">
    <property type="term" value="F:electron transfer activity"/>
    <property type="evidence" value="ECO:0007669"/>
    <property type="project" value="TreeGrafter"/>
</dbReference>
<name>A0A8J3YSQ4_9ACTN</name>
<keyword evidence="3" id="KW-1185">Reference proteome</keyword>
<dbReference type="EMBL" id="BOPF01000025">
    <property type="protein sequence ID" value="GIJ49190.1"/>
    <property type="molecule type" value="Genomic_DNA"/>
</dbReference>
<sequence>MSNVILYSAAGCPLCAKYKTLLSQKGIRYEERDTSAKPALLNELAAKGIRQVPTVFVGDKHVAGFRPTALLELLPA</sequence>
<dbReference type="PANTHER" id="PTHR34386">
    <property type="entry name" value="GLUTAREDOXIN"/>
    <property type="match status" value="1"/>
</dbReference>
<reference evidence="2" key="1">
    <citation type="submission" date="2021-01" db="EMBL/GenBank/DDBJ databases">
        <title>Whole genome shotgun sequence of Virgisporangium aliadipatigenens NBRC 105644.</title>
        <authorList>
            <person name="Komaki H."/>
            <person name="Tamura T."/>
        </authorList>
    </citation>
    <scope>NUCLEOTIDE SEQUENCE</scope>
    <source>
        <strain evidence="2">NBRC 105644</strain>
    </source>
</reference>
<gene>
    <name evidence="2" type="ORF">Val02_60760</name>
</gene>
<dbReference type="InterPro" id="IPR036249">
    <property type="entry name" value="Thioredoxin-like_sf"/>
</dbReference>
<comment type="caution">
    <text evidence="2">The sequence shown here is derived from an EMBL/GenBank/DDBJ whole genome shotgun (WGS) entry which is preliminary data.</text>
</comment>
<evidence type="ECO:0000313" key="2">
    <source>
        <dbReference type="EMBL" id="GIJ49190.1"/>
    </source>
</evidence>
<dbReference type="SUPFAM" id="SSF52833">
    <property type="entry name" value="Thioredoxin-like"/>
    <property type="match status" value="1"/>
</dbReference>
<dbReference type="Gene3D" id="3.40.30.10">
    <property type="entry name" value="Glutaredoxin"/>
    <property type="match status" value="1"/>
</dbReference>
<proteinExistence type="predicted"/>
<evidence type="ECO:0000259" key="1">
    <source>
        <dbReference type="Pfam" id="PF00462"/>
    </source>
</evidence>
<dbReference type="CDD" id="cd02976">
    <property type="entry name" value="NrdH"/>
    <property type="match status" value="1"/>
</dbReference>
<dbReference type="GO" id="GO:0045454">
    <property type="term" value="P:cell redox homeostasis"/>
    <property type="evidence" value="ECO:0007669"/>
    <property type="project" value="TreeGrafter"/>
</dbReference>
<dbReference type="InterPro" id="IPR051548">
    <property type="entry name" value="Grx-like_ET"/>
</dbReference>
<dbReference type="PROSITE" id="PS51354">
    <property type="entry name" value="GLUTAREDOXIN_2"/>
    <property type="match status" value="1"/>
</dbReference>
<dbReference type="AlphaFoldDB" id="A0A8J3YSQ4"/>
<evidence type="ECO:0000313" key="3">
    <source>
        <dbReference type="Proteomes" id="UP000619260"/>
    </source>
</evidence>
<dbReference type="Pfam" id="PF00462">
    <property type="entry name" value="Glutaredoxin"/>
    <property type="match status" value="1"/>
</dbReference>
<organism evidence="2 3">
    <name type="scientific">Virgisporangium aliadipatigenens</name>
    <dbReference type="NCBI Taxonomy" id="741659"/>
    <lineage>
        <taxon>Bacteria</taxon>
        <taxon>Bacillati</taxon>
        <taxon>Actinomycetota</taxon>
        <taxon>Actinomycetes</taxon>
        <taxon>Micromonosporales</taxon>
        <taxon>Micromonosporaceae</taxon>
        <taxon>Virgisporangium</taxon>
    </lineage>
</organism>
<protein>
    <recommendedName>
        <fullName evidence="1">Glutaredoxin domain-containing protein</fullName>
    </recommendedName>
</protein>
<dbReference type="InterPro" id="IPR002109">
    <property type="entry name" value="Glutaredoxin"/>
</dbReference>